<accession>A0A921KPT0</accession>
<sequence>MGTFTITVYSKPQCVQCDATKRELRKRGMEFTEVDIAESDSAREYVTEELGYFQAPVVVVEDGTGEAHWSGFRIDQIKRIAAL</sequence>
<dbReference type="PANTHER" id="PTHR34386">
    <property type="entry name" value="GLUTAREDOXIN"/>
    <property type="match status" value="1"/>
</dbReference>
<feature type="domain" description="Glutaredoxin" evidence="1">
    <location>
        <begin position="6"/>
        <end position="62"/>
    </location>
</feature>
<dbReference type="EMBL" id="DYWO01000145">
    <property type="protein sequence ID" value="HJF49087.1"/>
    <property type="molecule type" value="Genomic_DNA"/>
</dbReference>
<dbReference type="Proteomes" id="UP000775129">
    <property type="component" value="Unassembled WGS sequence"/>
</dbReference>
<dbReference type="AlphaFoldDB" id="A0A921KPT0"/>
<evidence type="ECO:0000313" key="3">
    <source>
        <dbReference type="Proteomes" id="UP000775129"/>
    </source>
</evidence>
<comment type="caution">
    <text evidence="2">The sequence shown here is derived from an EMBL/GenBank/DDBJ whole genome shotgun (WGS) entry which is preliminary data.</text>
</comment>
<dbReference type="GO" id="GO:0009055">
    <property type="term" value="F:electron transfer activity"/>
    <property type="evidence" value="ECO:0007669"/>
    <property type="project" value="TreeGrafter"/>
</dbReference>
<dbReference type="Pfam" id="PF00462">
    <property type="entry name" value="Glutaredoxin"/>
    <property type="match status" value="1"/>
</dbReference>
<dbReference type="CDD" id="cd02976">
    <property type="entry name" value="NrdH"/>
    <property type="match status" value="1"/>
</dbReference>
<reference evidence="2" key="2">
    <citation type="submission" date="2021-09" db="EMBL/GenBank/DDBJ databases">
        <authorList>
            <person name="Gilroy R."/>
        </authorList>
    </citation>
    <scope>NUCLEOTIDE SEQUENCE</scope>
    <source>
        <strain evidence="2">1647</strain>
    </source>
</reference>
<dbReference type="PANTHER" id="PTHR34386:SF1">
    <property type="entry name" value="GLUTAREDOXIN-LIKE PROTEIN NRDH"/>
    <property type="match status" value="1"/>
</dbReference>
<dbReference type="InterPro" id="IPR036249">
    <property type="entry name" value="Thioredoxin-like_sf"/>
</dbReference>
<organism evidence="2 3">
    <name type="scientific">Brachybacterium paraconglomeratum</name>
    <dbReference type="NCBI Taxonomy" id="173362"/>
    <lineage>
        <taxon>Bacteria</taxon>
        <taxon>Bacillati</taxon>
        <taxon>Actinomycetota</taxon>
        <taxon>Actinomycetes</taxon>
        <taxon>Micrococcales</taxon>
        <taxon>Dermabacteraceae</taxon>
        <taxon>Brachybacterium</taxon>
    </lineage>
</organism>
<dbReference type="GO" id="GO:0045454">
    <property type="term" value="P:cell redox homeostasis"/>
    <property type="evidence" value="ECO:0007669"/>
    <property type="project" value="TreeGrafter"/>
</dbReference>
<reference evidence="2" key="1">
    <citation type="journal article" date="2021" name="PeerJ">
        <title>Extensive microbial diversity within the chicken gut microbiome revealed by metagenomics and culture.</title>
        <authorList>
            <person name="Gilroy R."/>
            <person name="Ravi A."/>
            <person name="Getino M."/>
            <person name="Pursley I."/>
            <person name="Horton D.L."/>
            <person name="Alikhan N.F."/>
            <person name="Baker D."/>
            <person name="Gharbi K."/>
            <person name="Hall N."/>
            <person name="Watson M."/>
            <person name="Adriaenssens E.M."/>
            <person name="Foster-Nyarko E."/>
            <person name="Jarju S."/>
            <person name="Secka A."/>
            <person name="Antonio M."/>
            <person name="Oren A."/>
            <person name="Chaudhuri R.R."/>
            <person name="La Ragione R."/>
            <person name="Hildebrand F."/>
            <person name="Pallen M.J."/>
        </authorList>
    </citation>
    <scope>NUCLEOTIDE SEQUENCE</scope>
    <source>
        <strain evidence="2">1647</strain>
    </source>
</reference>
<proteinExistence type="predicted"/>
<protein>
    <submittedName>
        <fullName evidence="2">Glutaredoxin family protein</fullName>
    </submittedName>
</protein>
<gene>
    <name evidence="2" type="ORF">K8W24_04705</name>
</gene>
<name>A0A921KPT0_9MICO</name>
<dbReference type="SUPFAM" id="SSF52833">
    <property type="entry name" value="Thioredoxin-like"/>
    <property type="match status" value="1"/>
</dbReference>
<evidence type="ECO:0000259" key="1">
    <source>
        <dbReference type="Pfam" id="PF00462"/>
    </source>
</evidence>
<dbReference type="InterPro" id="IPR002109">
    <property type="entry name" value="Glutaredoxin"/>
</dbReference>
<dbReference type="InterPro" id="IPR051548">
    <property type="entry name" value="Grx-like_ET"/>
</dbReference>
<dbReference type="PROSITE" id="PS51354">
    <property type="entry name" value="GLUTAREDOXIN_2"/>
    <property type="match status" value="1"/>
</dbReference>
<dbReference type="Gene3D" id="3.40.30.10">
    <property type="entry name" value="Glutaredoxin"/>
    <property type="match status" value="1"/>
</dbReference>
<evidence type="ECO:0000313" key="2">
    <source>
        <dbReference type="EMBL" id="HJF49087.1"/>
    </source>
</evidence>